<protein>
    <submittedName>
        <fullName evidence="1">Uncharacterized protein</fullName>
    </submittedName>
</protein>
<evidence type="ECO:0000313" key="2">
    <source>
        <dbReference type="Proteomes" id="UP000057820"/>
    </source>
</evidence>
<evidence type="ECO:0000313" key="1">
    <source>
        <dbReference type="EMBL" id="CRY73674.1"/>
    </source>
</evidence>
<proteinExistence type="predicted"/>
<dbReference type="AlphaFoldDB" id="A0A0H5NED5"/>
<name>A0A0H5NED5_NOCFR</name>
<dbReference type="EMBL" id="LN868938">
    <property type="protein sequence ID" value="CRY73674.1"/>
    <property type="molecule type" value="Genomic_DNA"/>
</dbReference>
<dbReference type="Proteomes" id="UP000057820">
    <property type="component" value="Chromosome 1"/>
</dbReference>
<dbReference type="KEGG" id="nfr:ERS450000_00257"/>
<gene>
    <name evidence="1" type="ORF">ERS450000_00257</name>
</gene>
<reference evidence="2" key="1">
    <citation type="submission" date="2015-03" db="EMBL/GenBank/DDBJ databases">
        <authorList>
            <consortium name="Pathogen Informatics"/>
        </authorList>
    </citation>
    <scope>NUCLEOTIDE SEQUENCE [LARGE SCALE GENOMIC DNA]</scope>
    <source>
        <strain evidence="2">NCTC11134</strain>
    </source>
</reference>
<sequence length="86" mass="10060">MKPKSIVAPIRTGKDWRWIVIPPRQPLVFIPFALEVEAHDTARDLERRQPRIPAHYYLHFPLTPEIRARLADDIAELTRRLDPSIA</sequence>
<organism evidence="1 2">
    <name type="scientific">Nocardia farcinica</name>
    <dbReference type="NCBI Taxonomy" id="37329"/>
    <lineage>
        <taxon>Bacteria</taxon>
        <taxon>Bacillati</taxon>
        <taxon>Actinomycetota</taxon>
        <taxon>Actinomycetes</taxon>
        <taxon>Mycobacteriales</taxon>
        <taxon>Nocardiaceae</taxon>
        <taxon>Nocardia</taxon>
    </lineage>
</organism>
<dbReference type="RefSeq" id="WP_060589929.1">
    <property type="nucleotide sequence ID" value="NZ_CP031418.1"/>
</dbReference>
<accession>A0A0H5NED5</accession>